<gene>
    <name evidence="3" type="ORF">J8F10_26765</name>
</gene>
<organism evidence="3 4">
    <name type="scientific">Gemmata palustris</name>
    <dbReference type="NCBI Taxonomy" id="2822762"/>
    <lineage>
        <taxon>Bacteria</taxon>
        <taxon>Pseudomonadati</taxon>
        <taxon>Planctomycetota</taxon>
        <taxon>Planctomycetia</taxon>
        <taxon>Gemmatales</taxon>
        <taxon>Gemmataceae</taxon>
        <taxon>Gemmata</taxon>
    </lineage>
</organism>
<feature type="chain" id="PRO_5047251629" evidence="2">
    <location>
        <begin position="21"/>
        <end position="262"/>
    </location>
</feature>
<proteinExistence type="predicted"/>
<protein>
    <submittedName>
        <fullName evidence="3">Uncharacterized protein</fullName>
    </submittedName>
</protein>
<evidence type="ECO:0000313" key="4">
    <source>
        <dbReference type="Proteomes" id="UP000676565"/>
    </source>
</evidence>
<dbReference type="Proteomes" id="UP000676565">
    <property type="component" value="Unassembled WGS sequence"/>
</dbReference>
<reference evidence="3 4" key="1">
    <citation type="submission" date="2021-04" db="EMBL/GenBank/DDBJ databases">
        <authorList>
            <person name="Ivanova A."/>
        </authorList>
    </citation>
    <scope>NUCLEOTIDE SEQUENCE [LARGE SCALE GENOMIC DNA]</scope>
    <source>
        <strain evidence="3 4">G18</strain>
    </source>
</reference>
<evidence type="ECO:0000313" key="3">
    <source>
        <dbReference type="EMBL" id="MBP3958865.1"/>
    </source>
</evidence>
<evidence type="ECO:0000256" key="2">
    <source>
        <dbReference type="SAM" id="SignalP"/>
    </source>
</evidence>
<keyword evidence="2" id="KW-0732">Signal</keyword>
<keyword evidence="4" id="KW-1185">Reference proteome</keyword>
<dbReference type="EMBL" id="JAGKQQ010000001">
    <property type="protein sequence ID" value="MBP3958865.1"/>
    <property type="molecule type" value="Genomic_DNA"/>
</dbReference>
<comment type="caution">
    <text evidence="3">The sequence shown here is derived from an EMBL/GenBank/DDBJ whole genome shotgun (WGS) entry which is preliminary data.</text>
</comment>
<accession>A0ABS5C060</accession>
<dbReference type="RefSeq" id="WP_210659238.1">
    <property type="nucleotide sequence ID" value="NZ_JAGKQQ010000001.1"/>
</dbReference>
<evidence type="ECO:0000256" key="1">
    <source>
        <dbReference type="SAM" id="MobiDB-lite"/>
    </source>
</evidence>
<feature type="signal peptide" evidence="2">
    <location>
        <begin position="1"/>
        <end position="20"/>
    </location>
</feature>
<name>A0ABS5C060_9BACT</name>
<sequence>MKRFYIAAMAGVCCVAPVGAQDGWLAPTAPVVPPPVLHNGSLVAPAGGAWGGSGSRMFARTTWSPVRSPVVAGYTEAPAAPAPGYTVPPLPPGIGGGYGACGPTSCGPVGCESGRERTCWDRMKAWLCFQPSKTELPKMRPTPYVTPIQGLFGCTSATGCASACGGAYAGGYSSPGQPGYSQPAPPMQPQPMPPGMGAGAVMMPARGTQGPAVQPTWQGRVVSTPSEQPAPAGYKYAQPDYRAAQQPAQGPIVNTGYRSGQK</sequence>
<feature type="region of interest" description="Disordered" evidence="1">
    <location>
        <begin position="243"/>
        <end position="262"/>
    </location>
</feature>